<dbReference type="Proteomes" id="UP000006729">
    <property type="component" value="Chromosome 11"/>
</dbReference>
<dbReference type="Pfam" id="PF13962">
    <property type="entry name" value="PGG"/>
    <property type="match status" value="1"/>
</dbReference>
<dbReference type="EMBL" id="CM009300">
    <property type="protein sequence ID" value="PNT11405.2"/>
    <property type="molecule type" value="Genomic_DNA"/>
</dbReference>
<gene>
    <name evidence="2" type="ORF">POPTR_011G020275v4</name>
</gene>
<dbReference type="PANTHER" id="PTHR24177">
    <property type="entry name" value="CASKIN"/>
    <property type="match status" value="1"/>
</dbReference>
<dbReference type="STRING" id="3694.A0A2K1YEF0"/>
<evidence type="ECO:0000313" key="2">
    <source>
        <dbReference type="EMBL" id="PNT11405.2"/>
    </source>
</evidence>
<organism evidence="2 3">
    <name type="scientific">Populus trichocarpa</name>
    <name type="common">Western balsam poplar</name>
    <name type="synonym">Populus balsamifera subsp. trichocarpa</name>
    <dbReference type="NCBI Taxonomy" id="3694"/>
    <lineage>
        <taxon>Eukaryota</taxon>
        <taxon>Viridiplantae</taxon>
        <taxon>Streptophyta</taxon>
        <taxon>Embryophyta</taxon>
        <taxon>Tracheophyta</taxon>
        <taxon>Spermatophyta</taxon>
        <taxon>Magnoliopsida</taxon>
        <taxon>eudicotyledons</taxon>
        <taxon>Gunneridae</taxon>
        <taxon>Pentapetalae</taxon>
        <taxon>rosids</taxon>
        <taxon>fabids</taxon>
        <taxon>Malpighiales</taxon>
        <taxon>Salicaceae</taxon>
        <taxon>Saliceae</taxon>
        <taxon>Populus</taxon>
    </lineage>
</organism>
<evidence type="ECO:0000259" key="1">
    <source>
        <dbReference type="Pfam" id="PF13962"/>
    </source>
</evidence>
<dbReference type="InParanoid" id="A0A2K1YEF0"/>
<accession>A0A2K1YEF0</accession>
<dbReference type="Gene3D" id="1.25.40.20">
    <property type="entry name" value="Ankyrin repeat-containing domain"/>
    <property type="match status" value="1"/>
</dbReference>
<dbReference type="GO" id="GO:0016020">
    <property type="term" value="C:membrane"/>
    <property type="evidence" value="ECO:0000318"/>
    <property type="project" value="GO_Central"/>
</dbReference>
<evidence type="ECO:0000313" key="3">
    <source>
        <dbReference type="Proteomes" id="UP000006729"/>
    </source>
</evidence>
<dbReference type="AlphaFoldDB" id="A0A2K1YEF0"/>
<dbReference type="InterPro" id="IPR036770">
    <property type="entry name" value="Ankyrin_rpt-contain_sf"/>
</dbReference>
<comment type="caution">
    <text evidence="2">The sequence shown here is derived from an EMBL/GenBank/DDBJ whole genome shotgun (WGS) entry which is preliminary data.</text>
</comment>
<keyword evidence="3" id="KW-1185">Reference proteome</keyword>
<name>A0A2K1YEF0_POPTR</name>
<reference evidence="2 3" key="1">
    <citation type="journal article" date="2006" name="Science">
        <title>The genome of black cottonwood, Populus trichocarpa (Torr. &amp; Gray).</title>
        <authorList>
            <person name="Tuskan G.A."/>
            <person name="Difazio S."/>
            <person name="Jansson S."/>
            <person name="Bohlmann J."/>
            <person name="Grigoriev I."/>
            <person name="Hellsten U."/>
            <person name="Putnam N."/>
            <person name="Ralph S."/>
            <person name="Rombauts S."/>
            <person name="Salamov A."/>
            <person name="Schein J."/>
            <person name="Sterck L."/>
            <person name="Aerts A."/>
            <person name="Bhalerao R.R."/>
            <person name="Bhalerao R.P."/>
            <person name="Blaudez D."/>
            <person name="Boerjan W."/>
            <person name="Brun A."/>
            <person name="Brunner A."/>
            <person name="Busov V."/>
            <person name="Campbell M."/>
            <person name="Carlson J."/>
            <person name="Chalot M."/>
            <person name="Chapman J."/>
            <person name="Chen G.L."/>
            <person name="Cooper D."/>
            <person name="Coutinho P.M."/>
            <person name="Couturier J."/>
            <person name="Covert S."/>
            <person name="Cronk Q."/>
            <person name="Cunningham R."/>
            <person name="Davis J."/>
            <person name="Degroeve S."/>
            <person name="Dejardin A."/>
            <person name="Depamphilis C."/>
            <person name="Detter J."/>
            <person name="Dirks B."/>
            <person name="Dubchak I."/>
            <person name="Duplessis S."/>
            <person name="Ehlting J."/>
            <person name="Ellis B."/>
            <person name="Gendler K."/>
            <person name="Goodstein D."/>
            <person name="Gribskov M."/>
            <person name="Grimwood J."/>
            <person name="Groover A."/>
            <person name="Gunter L."/>
            <person name="Hamberger B."/>
            <person name="Heinze B."/>
            <person name="Helariutta Y."/>
            <person name="Henrissat B."/>
            <person name="Holligan D."/>
            <person name="Holt R."/>
            <person name="Huang W."/>
            <person name="Islam-Faridi N."/>
            <person name="Jones S."/>
            <person name="Jones-Rhoades M."/>
            <person name="Jorgensen R."/>
            <person name="Joshi C."/>
            <person name="Kangasjarvi J."/>
            <person name="Karlsson J."/>
            <person name="Kelleher C."/>
            <person name="Kirkpatrick R."/>
            <person name="Kirst M."/>
            <person name="Kohler A."/>
            <person name="Kalluri U."/>
            <person name="Larimer F."/>
            <person name="Leebens-Mack J."/>
            <person name="Leple J.C."/>
            <person name="Locascio P."/>
            <person name="Lou Y."/>
            <person name="Lucas S."/>
            <person name="Martin F."/>
            <person name="Montanini B."/>
            <person name="Napoli C."/>
            <person name="Nelson D.R."/>
            <person name="Nelson C."/>
            <person name="Nieminen K."/>
            <person name="Nilsson O."/>
            <person name="Pereda V."/>
            <person name="Peter G."/>
            <person name="Philippe R."/>
            <person name="Pilate G."/>
            <person name="Poliakov A."/>
            <person name="Razumovskaya J."/>
            <person name="Richardson P."/>
            <person name="Rinaldi C."/>
            <person name="Ritland K."/>
            <person name="Rouze P."/>
            <person name="Ryaboy D."/>
            <person name="Schmutz J."/>
            <person name="Schrader J."/>
            <person name="Segerman B."/>
            <person name="Shin H."/>
            <person name="Siddiqui A."/>
            <person name="Sterky F."/>
            <person name="Terry A."/>
            <person name="Tsai C.J."/>
            <person name="Uberbacher E."/>
            <person name="Unneberg P."/>
            <person name="Vahala J."/>
            <person name="Wall K."/>
            <person name="Wessler S."/>
            <person name="Yang G."/>
            <person name="Yin T."/>
            <person name="Douglas C."/>
            <person name="Marra M."/>
            <person name="Sandberg G."/>
            <person name="Van de Peer Y."/>
            <person name="Rokhsar D."/>
        </authorList>
    </citation>
    <scope>NUCLEOTIDE SEQUENCE [LARGE SCALE GENOMIC DNA]</scope>
    <source>
        <strain evidence="3">cv. Nisqually</strain>
    </source>
</reference>
<dbReference type="InterPro" id="IPR026961">
    <property type="entry name" value="PGG_dom"/>
</dbReference>
<protein>
    <recommendedName>
        <fullName evidence="1">PGG domain-containing protein</fullName>
    </recommendedName>
</protein>
<proteinExistence type="predicted"/>
<sequence length="67" mass="7731">MPQSKQQEDKNDSQAVLASPIFPFPFRVFPHIITVQEKMNNYFDRCLSDSCGEETPECRLYSEATSK</sequence>
<dbReference type="PANTHER" id="PTHR24177:SF215">
    <property type="entry name" value="PGG DOMAIN-CONTAINING PROTEIN"/>
    <property type="match status" value="1"/>
</dbReference>